<accession>A0A6H9SVV4</accession>
<evidence type="ECO:0000313" key="1">
    <source>
        <dbReference type="EMBL" id="KAB0642502.1"/>
    </source>
</evidence>
<dbReference type="OrthoDB" id="9804993at2"/>
<dbReference type="SUPFAM" id="SSF53474">
    <property type="entry name" value="alpha/beta-Hydrolases"/>
    <property type="match status" value="1"/>
</dbReference>
<reference evidence="2 4" key="2">
    <citation type="submission" date="2019-09" db="EMBL/GenBank/DDBJ databases">
        <authorList>
            <person name="Depoorter E."/>
        </authorList>
    </citation>
    <scope>NUCLEOTIDE SEQUENCE [LARGE SCALE GENOMIC DNA]</scope>
    <source>
        <strain evidence="2">LMG 24064</strain>
    </source>
</reference>
<gene>
    <name evidence="2" type="ORF">BLA24064_03138</name>
    <name evidence="1" type="ORF">F7R21_11460</name>
</gene>
<name>A0A6H9SVV4_9BURK</name>
<sequence>MERSIVIVPGIGNSDADHWQSHWETACPRAARIAPASWDAPDLRDWIAALDAAVAAAPTPPVVVCHSLGCLLFAHWRAAAARAVHGAFLVAVPDPEGPNFPVAAHAFARLPDGTFGDRPVLAIASTDDPYDPSGRAIAWAVARGATPVVLGARGHLNAASGLAAWDEGRALFAAFSAGLGA</sequence>
<organism evidence="1 3">
    <name type="scientific">Burkholderia latens</name>
    <dbReference type="NCBI Taxonomy" id="488446"/>
    <lineage>
        <taxon>Bacteria</taxon>
        <taxon>Pseudomonadati</taxon>
        <taxon>Pseudomonadota</taxon>
        <taxon>Betaproteobacteria</taxon>
        <taxon>Burkholderiales</taxon>
        <taxon>Burkholderiaceae</taxon>
        <taxon>Burkholderia</taxon>
        <taxon>Burkholderia cepacia complex</taxon>
    </lineage>
</organism>
<dbReference type="Pfam" id="PF06821">
    <property type="entry name" value="Ser_hydrolase"/>
    <property type="match status" value="1"/>
</dbReference>
<proteinExistence type="predicted"/>
<evidence type="ECO:0000313" key="4">
    <source>
        <dbReference type="Proteomes" id="UP000494222"/>
    </source>
</evidence>
<dbReference type="Gene3D" id="3.40.50.1820">
    <property type="entry name" value="alpha/beta hydrolase"/>
    <property type="match status" value="1"/>
</dbReference>
<dbReference type="EMBL" id="CABVPL010000020">
    <property type="protein sequence ID" value="VWB67267.1"/>
    <property type="molecule type" value="Genomic_DNA"/>
</dbReference>
<dbReference type="EMBL" id="VZOJ01000024">
    <property type="protein sequence ID" value="KAB0642502.1"/>
    <property type="molecule type" value="Genomic_DNA"/>
</dbReference>
<dbReference type="GeneID" id="99790413"/>
<dbReference type="InterPro" id="IPR010662">
    <property type="entry name" value="RBBP9/YdeN"/>
</dbReference>
<dbReference type="Proteomes" id="UP000430232">
    <property type="component" value="Unassembled WGS sequence"/>
</dbReference>
<dbReference type="GO" id="GO:0016787">
    <property type="term" value="F:hydrolase activity"/>
    <property type="evidence" value="ECO:0007669"/>
    <property type="project" value="UniProtKB-KW"/>
</dbReference>
<keyword evidence="3" id="KW-1185">Reference proteome</keyword>
<dbReference type="Proteomes" id="UP000494222">
    <property type="component" value="Unassembled WGS sequence"/>
</dbReference>
<reference evidence="1 3" key="1">
    <citation type="submission" date="2019-09" db="EMBL/GenBank/DDBJ databases">
        <title>Draft genome sequences of 48 bacterial type strains from the CCUG.</title>
        <authorList>
            <person name="Tunovic T."/>
            <person name="Pineiro-Iglesias B."/>
            <person name="Unosson C."/>
            <person name="Inganas E."/>
            <person name="Ohlen M."/>
            <person name="Cardew S."/>
            <person name="Jensie-Markopoulos S."/>
            <person name="Salva-Serra F."/>
            <person name="Jaen-Luchoro D."/>
            <person name="Karlsson R."/>
            <person name="Svensson-Stadler L."/>
            <person name="Chun J."/>
            <person name="Moore E."/>
        </authorList>
    </citation>
    <scope>NUCLEOTIDE SEQUENCE [LARGE SCALE GENOMIC DNA]</scope>
    <source>
        <strain evidence="1 3">CCUG 54555</strain>
    </source>
</reference>
<dbReference type="InterPro" id="IPR029058">
    <property type="entry name" value="AB_hydrolase_fold"/>
</dbReference>
<dbReference type="RefSeq" id="WP_151064410.1">
    <property type="nucleotide sequence ID" value="NZ_CABVPL010000020.1"/>
</dbReference>
<evidence type="ECO:0000313" key="2">
    <source>
        <dbReference type="EMBL" id="VWB67267.1"/>
    </source>
</evidence>
<evidence type="ECO:0000313" key="3">
    <source>
        <dbReference type="Proteomes" id="UP000430232"/>
    </source>
</evidence>
<dbReference type="AlphaFoldDB" id="A0A6H9SVV4"/>
<protein>
    <submittedName>
        <fullName evidence="2">Alpha/beta hydrolase family protein</fullName>
    </submittedName>
</protein>
<keyword evidence="2" id="KW-0378">Hydrolase</keyword>